<accession>A0A1U9UN24</accession>
<evidence type="ECO:0000256" key="1">
    <source>
        <dbReference type="ARBA" id="ARBA00009437"/>
    </source>
</evidence>
<reference evidence="7" key="1">
    <citation type="submission" date="2017-02" db="EMBL/GenBank/DDBJ databases">
        <title>Complete genome sequence of Cupriavidus necator strain NH9, a 3-chlorobenzoate degrader.</title>
        <authorList>
            <person name="Moriuchi R."/>
            <person name="Dohra H."/>
            <person name="Ogawa N."/>
        </authorList>
    </citation>
    <scope>NUCLEOTIDE SEQUENCE [LARGE SCALE GENOMIC DNA]</scope>
    <source>
        <strain evidence="7">NH9</strain>
    </source>
</reference>
<name>A0A1U9UN24_CUPNE</name>
<proteinExistence type="inferred from homology"/>
<gene>
    <name evidence="6" type="ORF">BJN34_09295</name>
</gene>
<dbReference type="Pfam" id="PF03466">
    <property type="entry name" value="LysR_substrate"/>
    <property type="match status" value="1"/>
</dbReference>
<dbReference type="Proteomes" id="UP000189627">
    <property type="component" value="Chromosome 1"/>
</dbReference>
<keyword evidence="3" id="KW-0238">DNA-binding</keyword>
<dbReference type="InterPro" id="IPR036390">
    <property type="entry name" value="WH_DNA-bd_sf"/>
</dbReference>
<dbReference type="InterPro" id="IPR036388">
    <property type="entry name" value="WH-like_DNA-bd_sf"/>
</dbReference>
<organism evidence="6 7">
    <name type="scientific">Cupriavidus necator</name>
    <name type="common">Alcaligenes eutrophus</name>
    <name type="synonym">Ralstonia eutropha</name>
    <dbReference type="NCBI Taxonomy" id="106590"/>
    <lineage>
        <taxon>Bacteria</taxon>
        <taxon>Pseudomonadati</taxon>
        <taxon>Pseudomonadota</taxon>
        <taxon>Betaproteobacteria</taxon>
        <taxon>Burkholderiales</taxon>
        <taxon>Burkholderiaceae</taxon>
        <taxon>Cupriavidus</taxon>
    </lineage>
</organism>
<dbReference type="SUPFAM" id="SSF46785">
    <property type="entry name" value="Winged helix' DNA-binding domain"/>
    <property type="match status" value="1"/>
</dbReference>
<dbReference type="KEGG" id="cuh:BJN34_09295"/>
<evidence type="ECO:0000256" key="4">
    <source>
        <dbReference type="ARBA" id="ARBA00023163"/>
    </source>
</evidence>
<keyword evidence="4" id="KW-0804">Transcription</keyword>
<dbReference type="PROSITE" id="PS50931">
    <property type="entry name" value="HTH_LYSR"/>
    <property type="match status" value="1"/>
</dbReference>
<dbReference type="PRINTS" id="PR00039">
    <property type="entry name" value="HTHLYSR"/>
</dbReference>
<dbReference type="GO" id="GO:0005829">
    <property type="term" value="C:cytosol"/>
    <property type="evidence" value="ECO:0007669"/>
    <property type="project" value="TreeGrafter"/>
</dbReference>
<dbReference type="InterPro" id="IPR005119">
    <property type="entry name" value="LysR_subst-bd"/>
</dbReference>
<keyword evidence="2" id="KW-0805">Transcription regulation</keyword>
<dbReference type="Gene3D" id="3.40.190.290">
    <property type="match status" value="1"/>
</dbReference>
<comment type="similarity">
    <text evidence="1">Belongs to the LysR transcriptional regulatory family.</text>
</comment>
<dbReference type="PANTHER" id="PTHR30419">
    <property type="entry name" value="HTH-TYPE TRANSCRIPTIONAL REGULATOR YBHD"/>
    <property type="match status" value="1"/>
</dbReference>
<evidence type="ECO:0000259" key="5">
    <source>
        <dbReference type="PROSITE" id="PS50931"/>
    </source>
</evidence>
<dbReference type="Gene3D" id="1.10.10.10">
    <property type="entry name" value="Winged helix-like DNA-binding domain superfamily/Winged helix DNA-binding domain"/>
    <property type="match status" value="1"/>
</dbReference>
<evidence type="ECO:0000313" key="6">
    <source>
        <dbReference type="EMBL" id="AQV94082.1"/>
    </source>
</evidence>
<dbReference type="GO" id="GO:0003677">
    <property type="term" value="F:DNA binding"/>
    <property type="evidence" value="ECO:0007669"/>
    <property type="project" value="UniProtKB-KW"/>
</dbReference>
<dbReference type="InterPro" id="IPR050950">
    <property type="entry name" value="HTH-type_LysR_regulators"/>
</dbReference>
<dbReference type="Pfam" id="PF00126">
    <property type="entry name" value="HTH_1"/>
    <property type="match status" value="1"/>
</dbReference>
<feature type="domain" description="HTH lysR-type" evidence="5">
    <location>
        <begin position="1"/>
        <end position="56"/>
    </location>
</feature>
<protein>
    <submittedName>
        <fullName evidence="6">LysR family transcriptional regulator</fullName>
    </submittedName>
</protein>
<dbReference type="EMBL" id="CP017757">
    <property type="protein sequence ID" value="AQV94082.1"/>
    <property type="molecule type" value="Genomic_DNA"/>
</dbReference>
<dbReference type="SUPFAM" id="SSF53850">
    <property type="entry name" value="Periplasmic binding protein-like II"/>
    <property type="match status" value="1"/>
</dbReference>
<dbReference type="PANTHER" id="PTHR30419:SF8">
    <property type="entry name" value="NITROGEN ASSIMILATION TRANSCRIPTIONAL ACTIVATOR-RELATED"/>
    <property type="match status" value="1"/>
</dbReference>
<sequence>MRKLAHLLAVAEAQSFRKACDVVHLSQPALFRSVQSLEDDLGIRLLERKYGRVELTRHSVPIVEKARRLIEEARAFEEAVRRVKGLEEGDIRIGFGPFASATVLPSVMKEVIGNHPGLHVAIEITHSKLLVEHLKNGRLDIAIGDSRSVFEEDDISMIKLPKQEISLVARREHALFKNQAITFDALRAHSLGAPTLPSDLISQFAQVGVAHWPTVTCDDLKVLLQLASETDLIIMVPKLVARQALTDALSLVALDLPFDQFAYPCIITSTNYVPGPAGSLVIQLIERELMP</sequence>
<dbReference type="AlphaFoldDB" id="A0A1U9UN24"/>
<evidence type="ECO:0000256" key="2">
    <source>
        <dbReference type="ARBA" id="ARBA00023015"/>
    </source>
</evidence>
<evidence type="ECO:0000256" key="3">
    <source>
        <dbReference type="ARBA" id="ARBA00023125"/>
    </source>
</evidence>
<dbReference type="InterPro" id="IPR000847">
    <property type="entry name" value="LysR_HTH_N"/>
</dbReference>
<evidence type="ECO:0000313" key="7">
    <source>
        <dbReference type="Proteomes" id="UP000189627"/>
    </source>
</evidence>
<dbReference type="GO" id="GO:0003700">
    <property type="term" value="F:DNA-binding transcription factor activity"/>
    <property type="evidence" value="ECO:0007669"/>
    <property type="project" value="InterPro"/>
</dbReference>